<dbReference type="InterPro" id="IPR011990">
    <property type="entry name" value="TPR-like_helical_dom_sf"/>
</dbReference>
<dbReference type="Pfam" id="PF13181">
    <property type="entry name" value="TPR_8"/>
    <property type="match status" value="1"/>
</dbReference>
<evidence type="ECO:0000256" key="1">
    <source>
        <dbReference type="PROSITE-ProRule" id="PRU00339"/>
    </source>
</evidence>
<keyword evidence="2" id="KW-0812">Transmembrane</keyword>
<evidence type="ECO:0000256" key="2">
    <source>
        <dbReference type="SAM" id="Phobius"/>
    </source>
</evidence>
<keyword evidence="2" id="KW-0472">Membrane</keyword>
<keyword evidence="4" id="KW-1185">Reference proteome</keyword>
<proteinExistence type="predicted"/>
<organism evidence="3 4">
    <name type="scientific">Prevotella illustrans</name>
    <dbReference type="NCBI Taxonomy" id="2800387"/>
    <lineage>
        <taxon>Bacteria</taxon>
        <taxon>Pseudomonadati</taxon>
        <taxon>Bacteroidota</taxon>
        <taxon>Bacteroidia</taxon>
        <taxon>Bacteroidales</taxon>
        <taxon>Prevotellaceae</taxon>
        <taxon>Prevotella</taxon>
    </lineage>
</organism>
<evidence type="ECO:0008006" key="5">
    <source>
        <dbReference type="Google" id="ProtNLM"/>
    </source>
</evidence>
<dbReference type="InterPro" id="IPR013324">
    <property type="entry name" value="RNA_pol_sigma_r3/r4-like"/>
</dbReference>
<reference evidence="3 4" key="1">
    <citation type="submission" date="2021-01" db="EMBL/GenBank/DDBJ databases">
        <title>Prevotella A2931 sp. nov.</title>
        <authorList>
            <person name="Buhl M."/>
            <person name="Oberhettinger P."/>
        </authorList>
    </citation>
    <scope>NUCLEOTIDE SEQUENCE [LARGE SCALE GENOMIC DNA]</scope>
    <source>
        <strain evidence="3 4">A2931</strain>
    </source>
</reference>
<dbReference type="Proteomes" id="UP000664265">
    <property type="component" value="Unassembled WGS sequence"/>
</dbReference>
<accession>A0ABS3M854</accession>
<evidence type="ECO:0000313" key="3">
    <source>
        <dbReference type="EMBL" id="MBO1364359.1"/>
    </source>
</evidence>
<dbReference type="SUPFAM" id="SSF88659">
    <property type="entry name" value="Sigma3 and sigma4 domains of RNA polymerase sigma factors"/>
    <property type="match status" value="1"/>
</dbReference>
<feature type="repeat" description="TPR" evidence="1">
    <location>
        <begin position="49"/>
        <end position="82"/>
    </location>
</feature>
<dbReference type="InterPro" id="IPR019734">
    <property type="entry name" value="TPR_rpt"/>
</dbReference>
<dbReference type="EMBL" id="JAERMS010000053">
    <property type="protein sequence ID" value="MBO1364359.1"/>
    <property type="molecule type" value="Genomic_DNA"/>
</dbReference>
<dbReference type="PROSITE" id="PS50005">
    <property type="entry name" value="TPR"/>
    <property type="match status" value="1"/>
</dbReference>
<sequence>MKSLQYYRYLSSDNQSVLLANISDTYVRKKDIVKAESYIRKALAGNPSSYTYAILGDIYMQRGDYPKALDYLLKASSSSEAYTREKALTSLFRLKQVMGDWQGSTRVADTLLAFKGKQEEKWRQNNIYEIQNKYDREERERTIYSYRLYTGALVVIFLLVMTVFVFYHKYKTANARRNLLEKHLLVSEYSDRLNKMKLSQSVTNRELNFLRQRMNNMKDKEVEILSNGKLLYESIMGNGNTLYWSNQDFLDFLEYFKLIDMKFINHLDSMYNNLSPRQYLFLIAVERMGKNEAEVGDILAISASSVRSIKSRIKSRRIKG</sequence>
<keyword evidence="1" id="KW-0802">TPR repeat</keyword>
<feature type="transmembrane region" description="Helical" evidence="2">
    <location>
        <begin position="146"/>
        <end position="167"/>
    </location>
</feature>
<comment type="caution">
    <text evidence="3">The sequence shown here is derived from an EMBL/GenBank/DDBJ whole genome shotgun (WGS) entry which is preliminary data.</text>
</comment>
<dbReference type="RefSeq" id="WP_107581707.1">
    <property type="nucleotide sequence ID" value="NZ_JAERMS010000053.1"/>
</dbReference>
<dbReference type="SUPFAM" id="SSF48452">
    <property type="entry name" value="TPR-like"/>
    <property type="match status" value="1"/>
</dbReference>
<evidence type="ECO:0000313" key="4">
    <source>
        <dbReference type="Proteomes" id="UP000664265"/>
    </source>
</evidence>
<protein>
    <recommendedName>
        <fullName evidence="5">Tetratricopeptide repeat protein</fullName>
    </recommendedName>
</protein>
<keyword evidence="2" id="KW-1133">Transmembrane helix</keyword>
<gene>
    <name evidence="3" type="ORF">JHU38_11395</name>
</gene>
<dbReference type="Gene3D" id="1.25.40.10">
    <property type="entry name" value="Tetratricopeptide repeat domain"/>
    <property type="match status" value="1"/>
</dbReference>
<name>A0ABS3M854_9BACT</name>